<name>A0ABT4B7P1_9ACTN</name>
<evidence type="ECO:0000313" key="3">
    <source>
        <dbReference type="EMBL" id="MCY1142520.1"/>
    </source>
</evidence>
<feature type="chain" id="PRO_5045253909" description="Lipoprotein" evidence="2">
    <location>
        <begin position="21"/>
        <end position="260"/>
    </location>
</feature>
<feature type="region of interest" description="Disordered" evidence="1">
    <location>
        <begin position="238"/>
        <end position="260"/>
    </location>
</feature>
<evidence type="ECO:0000256" key="1">
    <source>
        <dbReference type="SAM" id="MobiDB-lite"/>
    </source>
</evidence>
<comment type="caution">
    <text evidence="3">The sequence shown here is derived from an EMBL/GenBank/DDBJ whole genome shotgun (WGS) entry which is preliminary data.</text>
</comment>
<dbReference type="EMBL" id="JAPNTZ010000012">
    <property type="protein sequence ID" value="MCY1142520.1"/>
    <property type="molecule type" value="Genomic_DNA"/>
</dbReference>
<keyword evidence="4" id="KW-1185">Reference proteome</keyword>
<keyword evidence="2" id="KW-0732">Signal</keyword>
<gene>
    <name evidence="3" type="ORF">OWR29_31370</name>
</gene>
<organism evidence="3 4">
    <name type="scientific">Paractinoplanes pyxinae</name>
    <dbReference type="NCBI Taxonomy" id="2997416"/>
    <lineage>
        <taxon>Bacteria</taxon>
        <taxon>Bacillati</taxon>
        <taxon>Actinomycetota</taxon>
        <taxon>Actinomycetes</taxon>
        <taxon>Micromonosporales</taxon>
        <taxon>Micromonosporaceae</taxon>
        <taxon>Paractinoplanes</taxon>
    </lineage>
</organism>
<dbReference type="PROSITE" id="PS51257">
    <property type="entry name" value="PROKAR_LIPOPROTEIN"/>
    <property type="match status" value="1"/>
</dbReference>
<evidence type="ECO:0000313" key="4">
    <source>
        <dbReference type="Proteomes" id="UP001151002"/>
    </source>
</evidence>
<dbReference type="RefSeq" id="WP_267566991.1">
    <property type="nucleotide sequence ID" value="NZ_JAPNTZ010000012.1"/>
</dbReference>
<sequence length="260" mass="26238">MRPRSMLLSTAALLLTGVAACGGAPEAAPPASSAPVDQAAADAHDSLAAKAALAMDKAYAALYSFDDGRGQPRNVVATVGRDGTWRVDVSGGALGGTADVTIVSTPAGVFQCTLGSQSNPITSTCVKVAKPGKPVPDEYDPKVPRLFRQWLPVFTDRQAALAVTQVQPLAGAKGSCYSIDSISASLAAPVDIGVYCYADDGMLTAARVGFGVLKMVSQVEGPATVPLPGAEVAGPPMGMDAPPALPDPVPVQPSGIVPSA</sequence>
<evidence type="ECO:0000256" key="2">
    <source>
        <dbReference type="SAM" id="SignalP"/>
    </source>
</evidence>
<proteinExistence type="predicted"/>
<evidence type="ECO:0008006" key="5">
    <source>
        <dbReference type="Google" id="ProtNLM"/>
    </source>
</evidence>
<dbReference type="Proteomes" id="UP001151002">
    <property type="component" value="Unassembled WGS sequence"/>
</dbReference>
<feature type="signal peptide" evidence="2">
    <location>
        <begin position="1"/>
        <end position="20"/>
    </location>
</feature>
<reference evidence="3" key="1">
    <citation type="submission" date="2022-11" db="EMBL/GenBank/DDBJ databases">
        <authorList>
            <person name="Somphong A."/>
            <person name="Phongsopitanun W."/>
        </authorList>
    </citation>
    <scope>NUCLEOTIDE SEQUENCE</scope>
    <source>
        <strain evidence="3">Pm04-4</strain>
    </source>
</reference>
<accession>A0ABT4B7P1</accession>
<protein>
    <recommendedName>
        <fullName evidence="5">Lipoprotein</fullName>
    </recommendedName>
</protein>